<organism evidence="5 6">
    <name type="scientific">Porphyromonas canoris</name>
    <dbReference type="NCBI Taxonomy" id="36875"/>
    <lineage>
        <taxon>Bacteria</taxon>
        <taxon>Pseudomonadati</taxon>
        <taxon>Bacteroidota</taxon>
        <taxon>Bacteroidia</taxon>
        <taxon>Bacteroidales</taxon>
        <taxon>Porphyromonadaceae</taxon>
        <taxon>Porphyromonas</taxon>
    </lineage>
</organism>
<comment type="similarity">
    <text evidence="4">Belongs to the KdsB family.</text>
</comment>
<evidence type="ECO:0000256" key="2">
    <source>
        <dbReference type="ARBA" id="ARBA00022695"/>
    </source>
</evidence>
<dbReference type="EC" id="2.7.7.38" evidence="4"/>
<gene>
    <name evidence="4" type="primary">kdsB</name>
    <name evidence="5" type="ORF">HQ43_04230</name>
</gene>
<dbReference type="Gene3D" id="3.90.550.10">
    <property type="entry name" value="Spore Coat Polysaccharide Biosynthesis Protein SpsA, Chain A"/>
    <property type="match status" value="1"/>
</dbReference>
<protein>
    <recommendedName>
        <fullName evidence="4">3-deoxy-manno-octulosonate cytidylyltransferase</fullName>
        <ecNumber evidence="4">2.7.7.38</ecNumber>
    </recommendedName>
    <alternativeName>
        <fullName evidence="4">CMP-2-keto-3-deoxyoctulosonic acid synthase</fullName>
        <shortName evidence="4">CKS</shortName>
        <shortName evidence="4">CMP-KDO synthase</shortName>
    </alternativeName>
</protein>
<comment type="catalytic activity">
    <reaction evidence="4">
        <text>3-deoxy-alpha-D-manno-oct-2-ulosonate + CTP = CMP-3-deoxy-beta-D-manno-octulosonate + diphosphate</text>
        <dbReference type="Rhea" id="RHEA:23448"/>
        <dbReference type="ChEBI" id="CHEBI:33019"/>
        <dbReference type="ChEBI" id="CHEBI:37563"/>
        <dbReference type="ChEBI" id="CHEBI:85986"/>
        <dbReference type="ChEBI" id="CHEBI:85987"/>
        <dbReference type="EC" id="2.7.7.38"/>
    </reaction>
</comment>
<reference evidence="5 6" key="1">
    <citation type="submission" date="2014-08" db="EMBL/GenBank/DDBJ databases">
        <title>Porphyromonas canoris strain:OH2762 Genome sequencing.</title>
        <authorList>
            <person name="Wallis C."/>
            <person name="Deusch O."/>
            <person name="O'Flynn C."/>
            <person name="Davis I."/>
            <person name="Jospin G."/>
            <person name="Darling A.E."/>
            <person name="Coil D.A."/>
            <person name="Alexiev A."/>
            <person name="Horsfall A."/>
            <person name="Kirkwood N."/>
            <person name="Harris S."/>
            <person name="Eisen J.A."/>
        </authorList>
    </citation>
    <scope>NUCLEOTIDE SEQUENCE [LARGE SCALE GENOMIC DNA]</scope>
    <source>
        <strain evidence="6">COT-108 OH2762</strain>
    </source>
</reference>
<keyword evidence="3 4" id="KW-0448">Lipopolysaccharide biosynthesis</keyword>
<proteinExistence type="inferred from homology"/>
<dbReference type="HAMAP" id="MF_00057">
    <property type="entry name" value="KdsB"/>
    <property type="match status" value="1"/>
</dbReference>
<dbReference type="InterPro" id="IPR029044">
    <property type="entry name" value="Nucleotide-diphossugar_trans"/>
</dbReference>
<dbReference type="RefSeq" id="WP_036790026.1">
    <property type="nucleotide sequence ID" value="NZ_JQZV01000008.1"/>
</dbReference>
<keyword evidence="6" id="KW-1185">Reference proteome</keyword>
<dbReference type="NCBIfam" id="TIGR00466">
    <property type="entry name" value="kdsB"/>
    <property type="match status" value="1"/>
</dbReference>
<accession>A0ABR4XM10</accession>
<comment type="caution">
    <text evidence="5">The sequence shown here is derived from an EMBL/GenBank/DDBJ whole genome shotgun (WGS) entry which is preliminary data.</text>
</comment>
<keyword evidence="4" id="KW-0963">Cytoplasm</keyword>
<dbReference type="EMBL" id="JQZV01000008">
    <property type="protein sequence ID" value="KGN92705.1"/>
    <property type="molecule type" value="Genomic_DNA"/>
</dbReference>
<dbReference type="CDD" id="cd02517">
    <property type="entry name" value="CMP-KDO-Synthetase"/>
    <property type="match status" value="1"/>
</dbReference>
<dbReference type="SUPFAM" id="SSF53448">
    <property type="entry name" value="Nucleotide-diphospho-sugar transferases"/>
    <property type="match status" value="1"/>
</dbReference>
<name>A0ABR4XM10_9PORP</name>
<keyword evidence="2 4" id="KW-0548">Nucleotidyltransferase</keyword>
<sequence>MKTIAIIPARIGSQRLPRKPLRLLGELPIVVHVYNRASRYADLAVVATDSQEIVDAVEAHGGKAIMTSPDHQSGTDRCLEAYRKSGFVADVIINVQGDEPFVSKEHLDLLRGAFEDARTDIATLCIDLAKEGDVSELAKNPNVVKVVRDLSDNALYFSRLPIPYSRKDEGGIPADLSGVYYKHLGMYAYRPEALEKVCALPRSPYECIEMLEQLRWLQNGFRIVCRETNIPTIGIDTEEDLETAWRVLAENIG</sequence>
<evidence type="ECO:0000256" key="1">
    <source>
        <dbReference type="ARBA" id="ARBA00022679"/>
    </source>
</evidence>
<evidence type="ECO:0000256" key="3">
    <source>
        <dbReference type="ARBA" id="ARBA00022985"/>
    </source>
</evidence>
<dbReference type="Proteomes" id="UP000030101">
    <property type="component" value="Unassembled WGS sequence"/>
</dbReference>
<evidence type="ECO:0000313" key="5">
    <source>
        <dbReference type="EMBL" id="KGN92705.1"/>
    </source>
</evidence>
<dbReference type="Pfam" id="PF02348">
    <property type="entry name" value="CTP_transf_3"/>
    <property type="match status" value="1"/>
</dbReference>
<keyword evidence="1 4" id="KW-0808">Transferase</keyword>
<evidence type="ECO:0000313" key="6">
    <source>
        <dbReference type="Proteomes" id="UP000030101"/>
    </source>
</evidence>
<evidence type="ECO:0000256" key="4">
    <source>
        <dbReference type="HAMAP-Rule" id="MF_00057"/>
    </source>
</evidence>
<comment type="pathway">
    <text evidence="4">Nucleotide-sugar biosynthesis; CMP-3-deoxy-D-manno-octulosonate biosynthesis; CMP-3-deoxy-D-manno-octulosonate from 3-deoxy-D-manno-octulosonate and CTP: step 1/1.</text>
</comment>
<dbReference type="InterPro" id="IPR004528">
    <property type="entry name" value="KdsB"/>
</dbReference>
<comment type="function">
    <text evidence="4">Activates KDO (a required 8-carbon sugar) for incorporation into bacterial lipopolysaccharide in Gram-negative bacteria.</text>
</comment>
<dbReference type="InterPro" id="IPR003329">
    <property type="entry name" value="Cytidylyl_trans"/>
</dbReference>
<dbReference type="PANTHER" id="PTHR42866:SF2">
    <property type="entry name" value="3-DEOXY-MANNO-OCTULOSONATE CYTIDYLYLTRANSFERASE, MITOCHONDRIAL"/>
    <property type="match status" value="1"/>
</dbReference>
<comment type="subcellular location">
    <subcellularLocation>
        <location evidence="4">Cytoplasm</location>
    </subcellularLocation>
</comment>
<dbReference type="NCBIfam" id="NF003952">
    <property type="entry name" value="PRK05450.1-5"/>
    <property type="match status" value="1"/>
</dbReference>
<dbReference type="PANTHER" id="PTHR42866">
    <property type="entry name" value="3-DEOXY-MANNO-OCTULOSONATE CYTIDYLYLTRANSFERASE"/>
    <property type="match status" value="1"/>
</dbReference>